<dbReference type="PROSITE" id="PS50873">
    <property type="entry name" value="PEROXIDASE_4"/>
    <property type="match status" value="1"/>
</dbReference>
<feature type="domain" description="Plant heme peroxidase family profile" evidence="12">
    <location>
        <begin position="23"/>
        <end position="239"/>
    </location>
</feature>
<evidence type="ECO:0000313" key="14">
    <source>
        <dbReference type="Proteomes" id="UP001174677"/>
    </source>
</evidence>
<keyword evidence="7" id="KW-0479">Metal-binding</keyword>
<feature type="chain" id="PRO_5045279131" description="peroxidase" evidence="11">
    <location>
        <begin position="24"/>
        <end position="263"/>
    </location>
</feature>
<evidence type="ECO:0000256" key="7">
    <source>
        <dbReference type="ARBA" id="ARBA00022723"/>
    </source>
</evidence>
<proteinExistence type="inferred from homology"/>
<evidence type="ECO:0000256" key="9">
    <source>
        <dbReference type="ARBA" id="ARBA00023004"/>
    </source>
</evidence>
<reference evidence="13 14" key="1">
    <citation type="journal article" date="2023" name="Plant Biotechnol. J.">
        <title>Chromosome-level wild Hevea brasiliensis genome provides new tools for genomic-assisted breeding and valuable loci to elevate rubber yield.</title>
        <authorList>
            <person name="Cheng H."/>
            <person name="Song X."/>
            <person name="Hu Y."/>
            <person name="Wu T."/>
            <person name="Yang Q."/>
            <person name="An Z."/>
            <person name="Feng S."/>
            <person name="Deng Z."/>
            <person name="Wu W."/>
            <person name="Zeng X."/>
            <person name="Tu M."/>
            <person name="Wang X."/>
            <person name="Huang H."/>
        </authorList>
    </citation>
    <scope>NUCLEOTIDE SEQUENCE [LARGE SCALE GENOMIC DNA]</scope>
    <source>
        <strain evidence="13">MT/VB/25A 57/8</strain>
    </source>
</reference>
<keyword evidence="5" id="KW-0575">Peroxidase</keyword>
<evidence type="ECO:0000313" key="13">
    <source>
        <dbReference type="EMBL" id="KAJ9165930.1"/>
    </source>
</evidence>
<comment type="cofactor">
    <cofactor evidence="2">
        <name>Ca(2+)</name>
        <dbReference type="ChEBI" id="CHEBI:29108"/>
    </cofactor>
</comment>
<dbReference type="EMBL" id="JARPOI010000012">
    <property type="protein sequence ID" value="KAJ9165930.1"/>
    <property type="molecule type" value="Genomic_DNA"/>
</dbReference>
<keyword evidence="6" id="KW-0349">Heme</keyword>
<accession>A0ABQ9LEF2</accession>
<evidence type="ECO:0000256" key="2">
    <source>
        <dbReference type="ARBA" id="ARBA00001913"/>
    </source>
</evidence>
<dbReference type="InterPro" id="IPR000823">
    <property type="entry name" value="Peroxidase_pln"/>
</dbReference>
<evidence type="ECO:0000259" key="12">
    <source>
        <dbReference type="PROSITE" id="PS50873"/>
    </source>
</evidence>
<dbReference type="EC" id="1.11.1.7" evidence="4"/>
<evidence type="ECO:0000256" key="11">
    <source>
        <dbReference type="SAM" id="SignalP"/>
    </source>
</evidence>
<gene>
    <name evidence="13" type="ORF">P3X46_020741</name>
</gene>
<dbReference type="Proteomes" id="UP001174677">
    <property type="component" value="Chromosome 12"/>
</dbReference>
<feature type="signal peptide" evidence="11">
    <location>
        <begin position="1"/>
        <end position="23"/>
    </location>
</feature>
<keyword evidence="11" id="KW-0732">Signal</keyword>
<name>A0ABQ9LEF2_HEVBR</name>
<keyword evidence="14" id="KW-1185">Reference proteome</keyword>
<dbReference type="Gene3D" id="1.10.420.10">
    <property type="entry name" value="Peroxidase, domain 2"/>
    <property type="match status" value="1"/>
</dbReference>
<dbReference type="Gene3D" id="1.10.520.10">
    <property type="match status" value="1"/>
</dbReference>
<evidence type="ECO:0000256" key="1">
    <source>
        <dbReference type="ARBA" id="ARBA00000189"/>
    </source>
</evidence>
<evidence type="ECO:0000256" key="4">
    <source>
        <dbReference type="ARBA" id="ARBA00012313"/>
    </source>
</evidence>
<protein>
    <recommendedName>
        <fullName evidence="4">peroxidase</fullName>
        <ecNumber evidence="4">1.11.1.7</ecNumber>
    </recommendedName>
</protein>
<comment type="cofactor">
    <cofactor evidence="3">
        <name>heme b</name>
        <dbReference type="ChEBI" id="CHEBI:60344"/>
    </cofactor>
</comment>
<dbReference type="Pfam" id="PF00141">
    <property type="entry name" value="peroxidase"/>
    <property type="match status" value="1"/>
</dbReference>
<evidence type="ECO:0000256" key="8">
    <source>
        <dbReference type="ARBA" id="ARBA00023002"/>
    </source>
</evidence>
<keyword evidence="9" id="KW-0408">Iron</keyword>
<dbReference type="PRINTS" id="PR00461">
    <property type="entry name" value="PLPEROXIDASE"/>
</dbReference>
<evidence type="ECO:0000256" key="10">
    <source>
        <dbReference type="RuleBase" id="RU004241"/>
    </source>
</evidence>
<comment type="catalytic activity">
    <reaction evidence="1">
        <text>2 a phenolic donor + H2O2 = 2 a phenolic radical donor + 2 H2O</text>
        <dbReference type="Rhea" id="RHEA:56136"/>
        <dbReference type="ChEBI" id="CHEBI:15377"/>
        <dbReference type="ChEBI" id="CHEBI:16240"/>
        <dbReference type="ChEBI" id="CHEBI:139520"/>
        <dbReference type="ChEBI" id="CHEBI:139521"/>
        <dbReference type="EC" id="1.11.1.7"/>
    </reaction>
</comment>
<sequence length="263" mass="28781">MEVAVVALALALTICTISSPVCPLSLNYYDYACPQLESTVTGAVKKAMMKDKTVPTALLRMHFHDCFIRWKEQGRKRWASQYCIACFLCIDNAKKAVEALCPGVVSCADILALAARDAAALIVSNFSANNSNTNQLYFNISQLQQRGHSLGFSLFFLPKQNLQLQYSTVDIDPTMNSSSFAKSLRNVCPMHSKVKSAGATLDSSTTTFDNSLLSSDQALLTTPKASALVSKFASSQKEFEINDSVMGKLVCGFEINDSVIYFF</sequence>
<dbReference type="SUPFAM" id="SSF48113">
    <property type="entry name" value="Heme-dependent peroxidases"/>
    <property type="match status" value="1"/>
</dbReference>
<dbReference type="InterPro" id="IPR010255">
    <property type="entry name" value="Haem_peroxidase_sf"/>
</dbReference>
<dbReference type="PRINTS" id="PR00458">
    <property type="entry name" value="PEROXIDASE"/>
</dbReference>
<organism evidence="13 14">
    <name type="scientific">Hevea brasiliensis</name>
    <name type="common">Para rubber tree</name>
    <name type="synonym">Siphonia brasiliensis</name>
    <dbReference type="NCBI Taxonomy" id="3981"/>
    <lineage>
        <taxon>Eukaryota</taxon>
        <taxon>Viridiplantae</taxon>
        <taxon>Streptophyta</taxon>
        <taxon>Embryophyta</taxon>
        <taxon>Tracheophyta</taxon>
        <taxon>Spermatophyta</taxon>
        <taxon>Magnoliopsida</taxon>
        <taxon>eudicotyledons</taxon>
        <taxon>Gunneridae</taxon>
        <taxon>Pentapetalae</taxon>
        <taxon>rosids</taxon>
        <taxon>fabids</taxon>
        <taxon>Malpighiales</taxon>
        <taxon>Euphorbiaceae</taxon>
        <taxon>Crotonoideae</taxon>
        <taxon>Micrandreae</taxon>
        <taxon>Hevea</taxon>
    </lineage>
</organism>
<dbReference type="InterPro" id="IPR002016">
    <property type="entry name" value="Haem_peroxidase"/>
</dbReference>
<comment type="caution">
    <text evidence="13">The sequence shown here is derived from an EMBL/GenBank/DDBJ whole genome shotgun (WGS) entry which is preliminary data.</text>
</comment>
<dbReference type="PANTHER" id="PTHR31235">
    <property type="entry name" value="PEROXIDASE 25-RELATED"/>
    <property type="match status" value="1"/>
</dbReference>
<evidence type="ECO:0000256" key="3">
    <source>
        <dbReference type="ARBA" id="ARBA00001970"/>
    </source>
</evidence>
<keyword evidence="8" id="KW-0560">Oxidoreductase</keyword>
<evidence type="ECO:0000256" key="6">
    <source>
        <dbReference type="ARBA" id="ARBA00022617"/>
    </source>
</evidence>
<comment type="similarity">
    <text evidence="10">Belongs to the peroxidase family.</text>
</comment>
<evidence type="ECO:0000256" key="5">
    <source>
        <dbReference type="ARBA" id="ARBA00022559"/>
    </source>
</evidence>